<name>A0A5J4YIF8_PORPP</name>
<organism evidence="2 3">
    <name type="scientific">Porphyridium purpureum</name>
    <name type="common">Red alga</name>
    <name type="synonym">Porphyridium cruentum</name>
    <dbReference type="NCBI Taxonomy" id="35688"/>
    <lineage>
        <taxon>Eukaryota</taxon>
        <taxon>Rhodophyta</taxon>
        <taxon>Bangiophyceae</taxon>
        <taxon>Porphyridiales</taxon>
        <taxon>Porphyridiaceae</taxon>
        <taxon>Porphyridium</taxon>
    </lineage>
</organism>
<dbReference type="AlphaFoldDB" id="A0A5J4YIF8"/>
<evidence type="ECO:0000313" key="2">
    <source>
        <dbReference type="EMBL" id="KAA8491231.1"/>
    </source>
</evidence>
<keyword evidence="3" id="KW-1185">Reference proteome</keyword>
<sequence>MKVDRETTGDNARITADFVRRMEMSGKYRETVVSLHNSKATIDTLDQVVQQVTWLRLTKRDKLIDELRKQVEMLKKKNAARERSGLTKKAVATDESDASSVEMSNEDSERADHTLLLSGINEGVEVRISKIGDTQYGEVYVLRKVSGNVLSLGKLRAQGHPVAYTKHLNEFRLQLDKETVLFIMRPDFVSAYPSAKNLKHAIRTGAVVRAQVSVRDVDMAKVIWGPMEEAVKSKTMENTSNNIPETRRSMFSKYATLHHGLMFVNGQEFLVSVCKPFRYIINRCLVDKTSVELKRAIALQVSELRGHGI</sequence>
<dbReference type="EMBL" id="VRMN01000015">
    <property type="protein sequence ID" value="KAA8491231.1"/>
    <property type="molecule type" value="Genomic_DNA"/>
</dbReference>
<evidence type="ECO:0000313" key="3">
    <source>
        <dbReference type="Proteomes" id="UP000324585"/>
    </source>
</evidence>
<gene>
    <name evidence="2" type="ORF">FVE85_9526</name>
</gene>
<evidence type="ECO:0000256" key="1">
    <source>
        <dbReference type="SAM" id="MobiDB-lite"/>
    </source>
</evidence>
<proteinExistence type="predicted"/>
<accession>A0A5J4YIF8</accession>
<feature type="region of interest" description="Disordered" evidence="1">
    <location>
        <begin position="78"/>
        <end position="108"/>
    </location>
</feature>
<protein>
    <submittedName>
        <fullName evidence="2">Uncharacterized protein</fullName>
    </submittedName>
</protein>
<dbReference type="Proteomes" id="UP000324585">
    <property type="component" value="Unassembled WGS sequence"/>
</dbReference>
<reference evidence="3" key="1">
    <citation type="journal article" date="2019" name="Nat. Commun.">
        <title>Expansion of phycobilisome linker gene families in mesophilic red algae.</title>
        <authorList>
            <person name="Lee J."/>
            <person name="Kim D."/>
            <person name="Bhattacharya D."/>
            <person name="Yoon H.S."/>
        </authorList>
    </citation>
    <scope>NUCLEOTIDE SEQUENCE [LARGE SCALE GENOMIC DNA]</scope>
    <source>
        <strain evidence="3">CCMP 1328</strain>
    </source>
</reference>
<comment type="caution">
    <text evidence="2">The sequence shown here is derived from an EMBL/GenBank/DDBJ whole genome shotgun (WGS) entry which is preliminary data.</text>
</comment>